<gene>
    <name evidence="2" type="ORF">E2C01_032300</name>
</gene>
<comment type="caution">
    <text evidence="2">The sequence shown here is derived from an EMBL/GenBank/DDBJ whole genome shotgun (WGS) entry which is preliminary data.</text>
</comment>
<evidence type="ECO:0000256" key="1">
    <source>
        <dbReference type="SAM" id="MobiDB-lite"/>
    </source>
</evidence>
<sequence length="68" mass="7309">MVCGSSSPSTLKSSVSPKPQKLGKSDFSAPFHRSVTLPPPPTQRHIPSQFCSSLLYSRPGSSPFTPHK</sequence>
<keyword evidence="3" id="KW-1185">Reference proteome</keyword>
<protein>
    <submittedName>
        <fullName evidence="2">Uncharacterized protein</fullName>
    </submittedName>
</protein>
<proteinExistence type="predicted"/>
<feature type="compositionally biased region" description="Low complexity" evidence="1">
    <location>
        <begin position="1"/>
        <end position="19"/>
    </location>
</feature>
<dbReference type="EMBL" id="VSRR010004171">
    <property type="protein sequence ID" value="MPC38784.1"/>
    <property type="molecule type" value="Genomic_DNA"/>
</dbReference>
<dbReference type="Proteomes" id="UP000324222">
    <property type="component" value="Unassembled WGS sequence"/>
</dbReference>
<accession>A0A5B7F2F0</accession>
<organism evidence="2 3">
    <name type="scientific">Portunus trituberculatus</name>
    <name type="common">Swimming crab</name>
    <name type="synonym">Neptunus trituberculatus</name>
    <dbReference type="NCBI Taxonomy" id="210409"/>
    <lineage>
        <taxon>Eukaryota</taxon>
        <taxon>Metazoa</taxon>
        <taxon>Ecdysozoa</taxon>
        <taxon>Arthropoda</taxon>
        <taxon>Crustacea</taxon>
        <taxon>Multicrustacea</taxon>
        <taxon>Malacostraca</taxon>
        <taxon>Eumalacostraca</taxon>
        <taxon>Eucarida</taxon>
        <taxon>Decapoda</taxon>
        <taxon>Pleocyemata</taxon>
        <taxon>Brachyura</taxon>
        <taxon>Eubrachyura</taxon>
        <taxon>Portunoidea</taxon>
        <taxon>Portunidae</taxon>
        <taxon>Portuninae</taxon>
        <taxon>Portunus</taxon>
    </lineage>
</organism>
<evidence type="ECO:0000313" key="3">
    <source>
        <dbReference type="Proteomes" id="UP000324222"/>
    </source>
</evidence>
<evidence type="ECO:0000313" key="2">
    <source>
        <dbReference type="EMBL" id="MPC38784.1"/>
    </source>
</evidence>
<reference evidence="2 3" key="1">
    <citation type="submission" date="2019-05" db="EMBL/GenBank/DDBJ databases">
        <title>Another draft genome of Portunus trituberculatus and its Hox gene families provides insights of decapod evolution.</title>
        <authorList>
            <person name="Jeong J.-H."/>
            <person name="Song I."/>
            <person name="Kim S."/>
            <person name="Choi T."/>
            <person name="Kim D."/>
            <person name="Ryu S."/>
            <person name="Kim W."/>
        </authorList>
    </citation>
    <scope>NUCLEOTIDE SEQUENCE [LARGE SCALE GENOMIC DNA]</scope>
    <source>
        <tissue evidence="2">Muscle</tissue>
    </source>
</reference>
<name>A0A5B7F2F0_PORTR</name>
<dbReference type="AlphaFoldDB" id="A0A5B7F2F0"/>
<feature type="region of interest" description="Disordered" evidence="1">
    <location>
        <begin position="1"/>
        <end position="47"/>
    </location>
</feature>